<gene>
    <name evidence="2" type="ORF">FSB_LOCUS51880</name>
</gene>
<sequence>MYRSGRKCTDLVVNVKIWPYMSRSARKYQDLPVDVKISPWMSRSRRLRCLFLILAPRPDGSEPPPPPSLSSTTFRSTPQSPDLVLHEGDLMESLGGSSLQQIPSLLSARFDLSGGRRDLLRWWMLDGHRVWTLAAVGCSCNLLGFWSSSVPCVVVVM</sequence>
<name>A0A2N9IHR7_FAGSY</name>
<evidence type="ECO:0000256" key="1">
    <source>
        <dbReference type="SAM" id="MobiDB-lite"/>
    </source>
</evidence>
<organism evidence="2">
    <name type="scientific">Fagus sylvatica</name>
    <name type="common">Beechnut</name>
    <dbReference type="NCBI Taxonomy" id="28930"/>
    <lineage>
        <taxon>Eukaryota</taxon>
        <taxon>Viridiplantae</taxon>
        <taxon>Streptophyta</taxon>
        <taxon>Embryophyta</taxon>
        <taxon>Tracheophyta</taxon>
        <taxon>Spermatophyta</taxon>
        <taxon>Magnoliopsida</taxon>
        <taxon>eudicotyledons</taxon>
        <taxon>Gunneridae</taxon>
        <taxon>Pentapetalae</taxon>
        <taxon>rosids</taxon>
        <taxon>fabids</taxon>
        <taxon>Fagales</taxon>
        <taxon>Fagaceae</taxon>
        <taxon>Fagus</taxon>
    </lineage>
</organism>
<dbReference type="EMBL" id="OIVN01005779">
    <property type="protein sequence ID" value="SPD23998.1"/>
    <property type="molecule type" value="Genomic_DNA"/>
</dbReference>
<feature type="region of interest" description="Disordered" evidence="1">
    <location>
        <begin position="58"/>
        <end position="79"/>
    </location>
</feature>
<proteinExistence type="predicted"/>
<dbReference type="AlphaFoldDB" id="A0A2N9IHR7"/>
<reference evidence="2" key="1">
    <citation type="submission" date="2018-02" db="EMBL/GenBank/DDBJ databases">
        <authorList>
            <person name="Cohen D.B."/>
            <person name="Kent A.D."/>
        </authorList>
    </citation>
    <scope>NUCLEOTIDE SEQUENCE</scope>
</reference>
<protein>
    <submittedName>
        <fullName evidence="2">Uncharacterized protein</fullName>
    </submittedName>
</protein>
<accession>A0A2N9IHR7</accession>
<feature type="compositionally biased region" description="Low complexity" evidence="1">
    <location>
        <begin position="69"/>
        <end position="78"/>
    </location>
</feature>
<evidence type="ECO:0000313" key="2">
    <source>
        <dbReference type="EMBL" id="SPD23998.1"/>
    </source>
</evidence>